<keyword evidence="1" id="KW-1185">Reference proteome</keyword>
<dbReference type="AlphaFoldDB" id="A0A6P5TGP1"/>
<organism evidence="1 2">
    <name type="scientific">Prunus avium</name>
    <name type="common">Cherry</name>
    <name type="synonym">Cerasus avium</name>
    <dbReference type="NCBI Taxonomy" id="42229"/>
    <lineage>
        <taxon>Eukaryota</taxon>
        <taxon>Viridiplantae</taxon>
        <taxon>Streptophyta</taxon>
        <taxon>Embryophyta</taxon>
        <taxon>Tracheophyta</taxon>
        <taxon>Spermatophyta</taxon>
        <taxon>Magnoliopsida</taxon>
        <taxon>eudicotyledons</taxon>
        <taxon>Gunneridae</taxon>
        <taxon>Pentapetalae</taxon>
        <taxon>rosids</taxon>
        <taxon>fabids</taxon>
        <taxon>Rosales</taxon>
        <taxon>Rosaceae</taxon>
        <taxon>Amygdaloideae</taxon>
        <taxon>Amygdaleae</taxon>
        <taxon>Prunus</taxon>
    </lineage>
</organism>
<dbReference type="Proteomes" id="UP000515124">
    <property type="component" value="Unplaced"/>
</dbReference>
<name>A0A6P5TGP1_PRUAV</name>
<dbReference type="KEGG" id="pavi:110767331"/>
<sequence length="100" mass="11701">MPRIDSKRLPLRLKRWLTLLQNNGFKFSGLSRLFILHKTKGSSWLAEFRGIWFQSSDHLVDATLPATEVKSSELNIRNGTNNLHYYYQQSLLHHDSLSLF</sequence>
<reference evidence="2" key="1">
    <citation type="submission" date="2025-08" db="UniProtKB">
        <authorList>
            <consortium name="RefSeq"/>
        </authorList>
    </citation>
    <scope>IDENTIFICATION</scope>
</reference>
<gene>
    <name evidence="2" type="primary">LOC110767331</name>
</gene>
<evidence type="ECO:0000313" key="2">
    <source>
        <dbReference type="RefSeq" id="XP_021826533.1"/>
    </source>
</evidence>
<dbReference type="RefSeq" id="XP_021826533.1">
    <property type="nucleotide sequence ID" value="XM_021970841.1"/>
</dbReference>
<evidence type="ECO:0000313" key="1">
    <source>
        <dbReference type="Proteomes" id="UP000515124"/>
    </source>
</evidence>
<proteinExistence type="predicted"/>
<protein>
    <submittedName>
        <fullName evidence="2">Uncharacterized protein LOC110767331</fullName>
    </submittedName>
</protein>
<dbReference type="GeneID" id="110767331"/>
<accession>A0A6P5TGP1</accession>